<comment type="caution">
    <text evidence="2">The sequence shown here is derived from an EMBL/GenBank/DDBJ whole genome shotgun (WGS) entry which is preliminary data.</text>
</comment>
<dbReference type="OrthoDB" id="202840at2759"/>
<dbReference type="EMBL" id="CM032190">
    <property type="protein sequence ID" value="KAG7086429.1"/>
    <property type="molecule type" value="Genomic_DNA"/>
</dbReference>
<protein>
    <submittedName>
        <fullName evidence="2">Uncharacterized protein</fullName>
    </submittedName>
</protein>
<feature type="compositionally biased region" description="Basic and acidic residues" evidence="1">
    <location>
        <begin position="49"/>
        <end position="68"/>
    </location>
</feature>
<keyword evidence="3" id="KW-1185">Reference proteome</keyword>
<evidence type="ECO:0000313" key="3">
    <source>
        <dbReference type="Proteomes" id="UP001049176"/>
    </source>
</evidence>
<evidence type="ECO:0000313" key="2">
    <source>
        <dbReference type="EMBL" id="KAG7086429.1"/>
    </source>
</evidence>
<feature type="region of interest" description="Disordered" evidence="1">
    <location>
        <begin position="43"/>
        <end position="68"/>
    </location>
</feature>
<dbReference type="AlphaFoldDB" id="A0A9P7RMI8"/>
<proteinExistence type="predicted"/>
<gene>
    <name evidence="2" type="ORF">E1B28_002383</name>
</gene>
<dbReference type="KEGG" id="more:E1B28_002383"/>
<dbReference type="RefSeq" id="XP_043002900.1">
    <property type="nucleotide sequence ID" value="XM_043159300.1"/>
</dbReference>
<reference evidence="2" key="1">
    <citation type="journal article" date="2021" name="Genome Biol. Evol.">
        <title>The assembled and annotated genome of the fairy-ring fungus Marasmius oreades.</title>
        <authorList>
            <person name="Hiltunen M."/>
            <person name="Ament-Velasquez S.L."/>
            <person name="Johannesson H."/>
        </authorList>
    </citation>
    <scope>NUCLEOTIDE SEQUENCE</scope>
    <source>
        <strain evidence="2">03SP1</strain>
    </source>
</reference>
<dbReference type="Proteomes" id="UP001049176">
    <property type="component" value="Chromosome 10"/>
</dbReference>
<accession>A0A9P7RMI8</accession>
<sequence>MVDAAQGLFYPEVIDALFNKVKFPKMIEWMTRLTDRLELSRKGLGSKRSPIDGREAAREIAEASHEPDETIGFDEIEAQWLGVKQTQMVRVRPDDSGKEWPHLGKLISMNQEEFCLESQGSLGTFRVHFPRIGFSVETA</sequence>
<evidence type="ECO:0000256" key="1">
    <source>
        <dbReference type="SAM" id="MobiDB-lite"/>
    </source>
</evidence>
<organism evidence="2 3">
    <name type="scientific">Marasmius oreades</name>
    <name type="common">fairy-ring Marasmius</name>
    <dbReference type="NCBI Taxonomy" id="181124"/>
    <lineage>
        <taxon>Eukaryota</taxon>
        <taxon>Fungi</taxon>
        <taxon>Dikarya</taxon>
        <taxon>Basidiomycota</taxon>
        <taxon>Agaricomycotina</taxon>
        <taxon>Agaricomycetes</taxon>
        <taxon>Agaricomycetidae</taxon>
        <taxon>Agaricales</taxon>
        <taxon>Marasmiineae</taxon>
        <taxon>Marasmiaceae</taxon>
        <taxon>Marasmius</taxon>
    </lineage>
</organism>
<name>A0A9P7RMI8_9AGAR</name>
<dbReference type="Gene3D" id="3.40.30.110">
    <property type="match status" value="1"/>
</dbReference>
<dbReference type="GeneID" id="66071459"/>